<feature type="compositionally biased region" description="Basic and acidic residues" evidence="1">
    <location>
        <begin position="31"/>
        <end position="59"/>
    </location>
</feature>
<reference evidence="3" key="2">
    <citation type="submission" date="2020-05" db="UniProtKB">
        <authorList>
            <consortium name="EnsemblMetazoa"/>
        </authorList>
    </citation>
    <scope>IDENTIFICATION</scope>
    <source>
        <strain evidence="3">FAR1</strain>
    </source>
</reference>
<dbReference type="STRING" id="69004.A0A182PZQ8"/>
<feature type="region of interest" description="Disordered" evidence="1">
    <location>
        <begin position="1"/>
        <end position="100"/>
    </location>
</feature>
<evidence type="ECO:0000313" key="4">
    <source>
        <dbReference type="Proteomes" id="UP000075886"/>
    </source>
</evidence>
<feature type="domain" description="G-patch" evidence="2">
    <location>
        <begin position="230"/>
        <end position="277"/>
    </location>
</feature>
<dbReference type="PROSITE" id="PS50174">
    <property type="entry name" value="G_PATCH"/>
    <property type="match status" value="1"/>
</dbReference>
<dbReference type="PANTHER" id="PTHR20923">
    <property type="entry name" value="BAT4 PROTEIN-RELATED"/>
    <property type="match status" value="1"/>
</dbReference>
<accession>A0A182PZQ8</accession>
<evidence type="ECO:0000256" key="1">
    <source>
        <dbReference type="SAM" id="MobiDB-lite"/>
    </source>
</evidence>
<feature type="compositionally biased region" description="Acidic residues" evidence="1">
    <location>
        <begin position="79"/>
        <end position="92"/>
    </location>
</feature>
<proteinExistence type="predicted"/>
<dbReference type="InterPro" id="IPR000467">
    <property type="entry name" value="G_patch_dom"/>
</dbReference>
<dbReference type="Proteomes" id="UP000075886">
    <property type="component" value="Unassembled WGS sequence"/>
</dbReference>
<dbReference type="GO" id="GO:0003676">
    <property type="term" value="F:nucleic acid binding"/>
    <property type="evidence" value="ECO:0007669"/>
    <property type="project" value="InterPro"/>
</dbReference>
<dbReference type="VEuPathDB" id="VectorBase:AFAF000201"/>
<dbReference type="Pfam" id="PF01585">
    <property type="entry name" value="G-patch"/>
    <property type="match status" value="1"/>
</dbReference>
<dbReference type="EMBL" id="AXCN02001819">
    <property type="status" value="NOT_ANNOTATED_CDS"/>
    <property type="molecule type" value="Genomic_DNA"/>
</dbReference>
<keyword evidence="4" id="KW-1185">Reference proteome</keyword>
<name>A0A182PZQ8_9DIPT</name>
<evidence type="ECO:0000313" key="3">
    <source>
        <dbReference type="EnsemblMetazoa" id="AFAF000201-PA"/>
    </source>
</evidence>
<dbReference type="EnsemblMetazoa" id="AFAF000201-RA">
    <property type="protein sequence ID" value="AFAF000201-PA"/>
    <property type="gene ID" value="AFAF000201"/>
</dbReference>
<evidence type="ECO:0000259" key="2">
    <source>
        <dbReference type="PROSITE" id="PS50174"/>
    </source>
</evidence>
<sequence>MAGINKNGKVKPPLSRNKQKKSPHLWKKNKDRVAAAKKLKEDATKKEVQQQQKSPEKAHVPIVFIKPPQEDGEPNTKDPEDEMEVEGIDEETPTPVKPNVQAAPVDIPDPKLSPAKIALLQPLIGYIYNGDQMSLKQSFEQAGLLLQPDYNEKTRVFRFMVDMKEICRAEGEKNEAHSIAREKLVQIVRYYCYTVKRVKEYHTRRKIFYTRPKKSGPVKDGGEKDEKITEDNVGFQMLQKQGWNPGTALGASTADGILEPIVAKQRKGKQGLGVENAEATRPAKPEEKVKIPIEAFYLLLKQYAGVNALYDLVFSSQFSKHQVAKLKGFASSLKLLPQMVGQNKKKLIVSRNLTIKQIKEGVLKGHSDLCAKYVVIPPAGGTPDVDKAAA</sequence>
<protein>
    <recommendedName>
        <fullName evidence="2">G-patch domain-containing protein</fullName>
    </recommendedName>
</protein>
<reference evidence="4" key="1">
    <citation type="submission" date="2014-01" db="EMBL/GenBank/DDBJ databases">
        <title>The Genome Sequence of Anopheles farauti FAR1 (V2).</title>
        <authorList>
            <consortium name="The Broad Institute Genomics Platform"/>
            <person name="Neafsey D.E."/>
            <person name="Besansky N."/>
            <person name="Howell P."/>
            <person name="Walton C."/>
            <person name="Young S.K."/>
            <person name="Zeng Q."/>
            <person name="Gargeya S."/>
            <person name="Fitzgerald M."/>
            <person name="Haas B."/>
            <person name="Abouelleil A."/>
            <person name="Allen A.W."/>
            <person name="Alvarado L."/>
            <person name="Arachchi H.M."/>
            <person name="Berlin A.M."/>
            <person name="Chapman S.B."/>
            <person name="Gainer-Dewar J."/>
            <person name="Goldberg J."/>
            <person name="Griggs A."/>
            <person name="Gujja S."/>
            <person name="Hansen M."/>
            <person name="Howarth C."/>
            <person name="Imamovic A."/>
            <person name="Ireland A."/>
            <person name="Larimer J."/>
            <person name="McCowan C."/>
            <person name="Murphy C."/>
            <person name="Pearson M."/>
            <person name="Poon T.W."/>
            <person name="Priest M."/>
            <person name="Roberts A."/>
            <person name="Saif S."/>
            <person name="Shea T."/>
            <person name="Sisk P."/>
            <person name="Sykes S."/>
            <person name="Wortman J."/>
            <person name="Nusbaum C."/>
            <person name="Birren B."/>
        </authorList>
    </citation>
    <scope>NUCLEOTIDE SEQUENCE [LARGE SCALE GENOMIC DNA]</scope>
    <source>
        <strain evidence="4">FAR1</strain>
    </source>
</reference>
<organism evidence="3 4">
    <name type="scientific">Anopheles farauti</name>
    <dbReference type="NCBI Taxonomy" id="69004"/>
    <lineage>
        <taxon>Eukaryota</taxon>
        <taxon>Metazoa</taxon>
        <taxon>Ecdysozoa</taxon>
        <taxon>Arthropoda</taxon>
        <taxon>Hexapoda</taxon>
        <taxon>Insecta</taxon>
        <taxon>Pterygota</taxon>
        <taxon>Neoptera</taxon>
        <taxon>Endopterygota</taxon>
        <taxon>Diptera</taxon>
        <taxon>Nematocera</taxon>
        <taxon>Culicoidea</taxon>
        <taxon>Culicidae</taxon>
        <taxon>Anophelinae</taxon>
        <taxon>Anopheles</taxon>
    </lineage>
</organism>
<dbReference type="PANTHER" id="PTHR20923:SF1">
    <property type="entry name" value="G PATCH DOMAIN AND ANKYRIN REPEAT-CONTAINING PROTEIN 1"/>
    <property type="match status" value="1"/>
</dbReference>
<dbReference type="InterPro" id="IPR039146">
    <property type="entry name" value="GPANK1"/>
</dbReference>
<dbReference type="AlphaFoldDB" id="A0A182PZQ8"/>
<feature type="compositionally biased region" description="Basic residues" evidence="1">
    <location>
        <begin position="17"/>
        <end position="30"/>
    </location>
</feature>
<dbReference type="SMART" id="SM00443">
    <property type="entry name" value="G_patch"/>
    <property type="match status" value="1"/>
</dbReference>